<sequence>MRKEVAERLLESEWLRADPRIMTESPHLPTRCFPDINASIVSDSVIVKSYIVYRTIILNAFDTVAQLIYHQIIIFLNHCIMNYQ</sequence>
<protein>
    <submittedName>
        <fullName evidence="2">Uncharacterized protein</fullName>
    </submittedName>
</protein>
<reference evidence="2" key="1">
    <citation type="submission" date="2016-11" db="UniProtKB">
        <authorList>
            <consortium name="WormBaseParasite"/>
        </authorList>
    </citation>
    <scope>IDENTIFICATION</scope>
</reference>
<evidence type="ECO:0000313" key="1">
    <source>
        <dbReference type="Proteomes" id="UP000095283"/>
    </source>
</evidence>
<proteinExistence type="predicted"/>
<evidence type="ECO:0000313" key="2">
    <source>
        <dbReference type="WBParaSite" id="Hba_16139"/>
    </source>
</evidence>
<dbReference type="Proteomes" id="UP000095283">
    <property type="component" value="Unplaced"/>
</dbReference>
<accession>A0A1I7XF40</accession>
<name>A0A1I7XF40_HETBA</name>
<organism evidence="1 2">
    <name type="scientific">Heterorhabditis bacteriophora</name>
    <name type="common">Entomopathogenic nematode worm</name>
    <dbReference type="NCBI Taxonomy" id="37862"/>
    <lineage>
        <taxon>Eukaryota</taxon>
        <taxon>Metazoa</taxon>
        <taxon>Ecdysozoa</taxon>
        <taxon>Nematoda</taxon>
        <taxon>Chromadorea</taxon>
        <taxon>Rhabditida</taxon>
        <taxon>Rhabditina</taxon>
        <taxon>Rhabditomorpha</taxon>
        <taxon>Strongyloidea</taxon>
        <taxon>Heterorhabditidae</taxon>
        <taxon>Heterorhabditis</taxon>
    </lineage>
</organism>
<dbReference type="WBParaSite" id="Hba_16139">
    <property type="protein sequence ID" value="Hba_16139"/>
    <property type="gene ID" value="Hba_16139"/>
</dbReference>
<dbReference type="AlphaFoldDB" id="A0A1I7XF40"/>
<keyword evidence="1" id="KW-1185">Reference proteome</keyword>